<sequence>MTDSPKSTATRAGLTPERIVDAAMALTEGEGLHTWSLRDLAKKLDVAPSVIYHHIGGKDELSRCVVERVITAFDRPDPELDWPDWFRALLYPARAKLRAYPGVAMWLMMHGPAFEHLIPIIDDGIAALERAGFAERTGLAYTAILNSAMLTVAAADERKVHADDGSRDHAAIMRDFERVGADSPGVGVLKEVITSFTDTAEETGEHYYRFVIDTVLAGLEQQLPG</sequence>
<keyword evidence="1" id="KW-0805">Transcription regulation</keyword>
<dbReference type="SUPFAM" id="SSF48498">
    <property type="entry name" value="Tetracyclin repressor-like, C-terminal domain"/>
    <property type="match status" value="1"/>
</dbReference>
<dbReference type="KEGG" id="sna:Snas_3270"/>
<dbReference type="InterPro" id="IPR009057">
    <property type="entry name" value="Homeodomain-like_sf"/>
</dbReference>
<evidence type="ECO:0000256" key="1">
    <source>
        <dbReference type="ARBA" id="ARBA00023015"/>
    </source>
</evidence>
<evidence type="ECO:0000313" key="7">
    <source>
        <dbReference type="Proteomes" id="UP000000844"/>
    </source>
</evidence>
<dbReference type="Proteomes" id="UP000000844">
    <property type="component" value="Chromosome"/>
</dbReference>
<dbReference type="RefSeq" id="WP_013018511.1">
    <property type="nucleotide sequence ID" value="NC_013947.1"/>
</dbReference>
<dbReference type="Pfam" id="PF00440">
    <property type="entry name" value="TetR_N"/>
    <property type="match status" value="1"/>
</dbReference>
<protein>
    <submittedName>
        <fullName evidence="6">Transcriptional regulator, TetR family</fullName>
    </submittedName>
</protein>
<dbReference type="InterPro" id="IPR050109">
    <property type="entry name" value="HTH-type_TetR-like_transc_reg"/>
</dbReference>
<evidence type="ECO:0000313" key="6">
    <source>
        <dbReference type="EMBL" id="ADD42940.1"/>
    </source>
</evidence>
<dbReference type="InterPro" id="IPR001647">
    <property type="entry name" value="HTH_TetR"/>
</dbReference>
<dbReference type="eggNOG" id="COG1309">
    <property type="taxonomic scope" value="Bacteria"/>
</dbReference>
<dbReference type="PANTHER" id="PTHR30055">
    <property type="entry name" value="HTH-TYPE TRANSCRIPTIONAL REGULATOR RUTR"/>
    <property type="match status" value="1"/>
</dbReference>
<evidence type="ECO:0000259" key="5">
    <source>
        <dbReference type="PROSITE" id="PS50977"/>
    </source>
</evidence>
<dbReference type="SUPFAM" id="SSF46689">
    <property type="entry name" value="Homeodomain-like"/>
    <property type="match status" value="1"/>
</dbReference>
<dbReference type="AlphaFoldDB" id="D3PUC7"/>
<evidence type="ECO:0000256" key="3">
    <source>
        <dbReference type="ARBA" id="ARBA00023163"/>
    </source>
</evidence>
<feature type="DNA-binding region" description="H-T-H motif" evidence="4">
    <location>
        <begin position="36"/>
        <end position="55"/>
    </location>
</feature>
<evidence type="ECO:0000256" key="4">
    <source>
        <dbReference type="PROSITE-ProRule" id="PRU00335"/>
    </source>
</evidence>
<accession>D3PUC7</accession>
<dbReference type="STRING" id="446470.Snas_3270"/>
<reference evidence="6 7" key="1">
    <citation type="journal article" date="2009" name="Stand. Genomic Sci.">
        <title>Complete genome sequence of Stackebrandtia nassauensis type strain (LLR-40K-21).</title>
        <authorList>
            <person name="Munk C."/>
            <person name="Lapidus A."/>
            <person name="Copeland A."/>
            <person name="Jando M."/>
            <person name="Mayilraj S."/>
            <person name="Glavina Del Rio T."/>
            <person name="Nolan M."/>
            <person name="Chen F."/>
            <person name="Lucas S."/>
            <person name="Tice H."/>
            <person name="Cheng J.F."/>
            <person name="Han C."/>
            <person name="Detter J.C."/>
            <person name="Bruce D."/>
            <person name="Goodwin L."/>
            <person name="Chain P."/>
            <person name="Pitluck S."/>
            <person name="Goker M."/>
            <person name="Ovchinikova G."/>
            <person name="Pati A."/>
            <person name="Ivanova N."/>
            <person name="Mavromatis K."/>
            <person name="Chen A."/>
            <person name="Palaniappan K."/>
            <person name="Land M."/>
            <person name="Hauser L."/>
            <person name="Chang Y.J."/>
            <person name="Jeffries C.D."/>
            <person name="Bristow J."/>
            <person name="Eisen J.A."/>
            <person name="Markowitz V."/>
            <person name="Hugenholtz P."/>
            <person name="Kyrpides N.C."/>
            <person name="Klenk H.P."/>
        </authorList>
    </citation>
    <scope>NUCLEOTIDE SEQUENCE [LARGE SCALE GENOMIC DNA]</scope>
    <source>
        <strain evidence="7">DSM 44728 / CIP 108903 / NRRL B-16338 / NBRC 102104 / LLR-40K-21</strain>
    </source>
</reference>
<dbReference type="InterPro" id="IPR036271">
    <property type="entry name" value="Tet_transcr_reg_TetR-rel_C_sf"/>
</dbReference>
<name>D3PUC7_STANL</name>
<dbReference type="EMBL" id="CP001778">
    <property type="protein sequence ID" value="ADD42940.1"/>
    <property type="molecule type" value="Genomic_DNA"/>
</dbReference>
<keyword evidence="2 4" id="KW-0238">DNA-binding</keyword>
<dbReference type="GO" id="GO:0000976">
    <property type="term" value="F:transcription cis-regulatory region binding"/>
    <property type="evidence" value="ECO:0007669"/>
    <property type="project" value="TreeGrafter"/>
</dbReference>
<organism evidence="6 7">
    <name type="scientific">Stackebrandtia nassauensis (strain DSM 44728 / CIP 108903 / NRRL B-16338 / NBRC 102104 / LLR-40K-21)</name>
    <dbReference type="NCBI Taxonomy" id="446470"/>
    <lineage>
        <taxon>Bacteria</taxon>
        <taxon>Bacillati</taxon>
        <taxon>Actinomycetota</taxon>
        <taxon>Actinomycetes</taxon>
        <taxon>Glycomycetales</taxon>
        <taxon>Glycomycetaceae</taxon>
        <taxon>Stackebrandtia</taxon>
    </lineage>
</organism>
<proteinExistence type="predicted"/>
<keyword evidence="7" id="KW-1185">Reference proteome</keyword>
<keyword evidence="3" id="KW-0804">Transcription</keyword>
<dbReference type="Gene3D" id="1.10.357.10">
    <property type="entry name" value="Tetracycline Repressor, domain 2"/>
    <property type="match status" value="1"/>
</dbReference>
<dbReference type="GO" id="GO:0003700">
    <property type="term" value="F:DNA-binding transcription factor activity"/>
    <property type="evidence" value="ECO:0007669"/>
    <property type="project" value="TreeGrafter"/>
</dbReference>
<gene>
    <name evidence="6" type="ordered locus">Snas_3270</name>
</gene>
<dbReference type="HOGENOM" id="CLU_069543_4_0_11"/>
<dbReference type="PROSITE" id="PS50977">
    <property type="entry name" value="HTH_TETR_2"/>
    <property type="match status" value="1"/>
</dbReference>
<dbReference type="PANTHER" id="PTHR30055:SF151">
    <property type="entry name" value="TRANSCRIPTIONAL REGULATORY PROTEIN"/>
    <property type="match status" value="1"/>
</dbReference>
<feature type="domain" description="HTH tetR-type" evidence="5">
    <location>
        <begin position="13"/>
        <end position="73"/>
    </location>
</feature>
<evidence type="ECO:0000256" key="2">
    <source>
        <dbReference type="ARBA" id="ARBA00023125"/>
    </source>
</evidence>